<evidence type="ECO:0000256" key="4">
    <source>
        <dbReference type="ARBA" id="ARBA00022679"/>
    </source>
</evidence>
<dbReference type="InterPro" id="IPR020616">
    <property type="entry name" value="Thiolase_N"/>
</dbReference>
<keyword evidence="3" id="KW-0813">Transport</keyword>
<dbReference type="Pfam" id="PF22691">
    <property type="entry name" value="Thiolase_C_1"/>
    <property type="match status" value="1"/>
</dbReference>
<protein>
    <recommendedName>
        <fullName evidence="2">propanoyl-CoA C-acyltransferase</fullName>
        <ecNumber evidence="2">2.3.1.176</ecNumber>
    </recommendedName>
    <alternativeName>
        <fullName evidence="8">Propanoyl-CoA C-acyltransferase</fullName>
    </alternativeName>
</protein>
<evidence type="ECO:0000256" key="8">
    <source>
        <dbReference type="ARBA" id="ARBA00032316"/>
    </source>
</evidence>
<evidence type="ECO:0000313" key="13">
    <source>
        <dbReference type="Proteomes" id="UP000027586"/>
    </source>
</evidence>
<organism evidence="12 13">
    <name type="scientific">Lichtheimia corymbifera JMRC:FSU:9682</name>
    <dbReference type="NCBI Taxonomy" id="1263082"/>
    <lineage>
        <taxon>Eukaryota</taxon>
        <taxon>Fungi</taxon>
        <taxon>Fungi incertae sedis</taxon>
        <taxon>Mucoromycota</taxon>
        <taxon>Mucoromycotina</taxon>
        <taxon>Mucoromycetes</taxon>
        <taxon>Mucorales</taxon>
        <taxon>Lichtheimiaceae</taxon>
        <taxon>Lichtheimia</taxon>
    </lineage>
</organism>
<dbReference type="InterPro" id="IPR020613">
    <property type="entry name" value="Thiolase_CS"/>
</dbReference>
<dbReference type="FunFam" id="3.40.47.10:FF:000016">
    <property type="entry name" value="Non-specific lipid-transfer protein"/>
    <property type="match status" value="1"/>
</dbReference>
<dbReference type="PANTHER" id="PTHR42870:SF1">
    <property type="entry name" value="NON-SPECIFIC LIPID-TRANSFER PROTEIN-LIKE 2"/>
    <property type="match status" value="1"/>
</dbReference>
<accession>A0A068S1K8</accession>
<sequence length="435" mass="47398">MSNKVYVVGVGMTKFIKPRGQVDYPELGLEAAIKALNDSGLTYDDVKFAAVGYVYGDSAYGERTLYQLGMTQIPIINVNNNCSTGSTALLQARNAVKYGMVDCAMALGFERMEPGPLKGKYTDRTPAMDHVTQLMKDQIPYEGKAPRNPQIFGNAGIEYIRRYGAHPDHLAKIAEKNHRHSANNPYSQFRDIYTLDQIKQSPNIYGPLTKLQCCPTSDGAACAIVCNEEFAKKHGLMDQAVEICAQEMATDSPRLLSTDPIEWVGSDMTRRAASTAFSNAGITPKDVQVVELHDCFSANELVTYDALGLCAKGEAHKLIDSGDTTYGGKYVINPSGGLISKGHPLGATGLAQCTELTWQLRGWAGNRQVPNVKYALQHNVGLGGAVVVSIYKKANNNKATPKMAYNPAVEARSPSKQDYEKAASKHRADYLEAKL</sequence>
<keyword evidence="6" id="KW-0446">Lipid-binding</keyword>
<feature type="region of interest" description="Disordered" evidence="9">
    <location>
        <begin position="408"/>
        <end position="435"/>
    </location>
</feature>
<keyword evidence="4" id="KW-0808">Transferase</keyword>
<dbReference type="Proteomes" id="UP000027586">
    <property type="component" value="Unassembled WGS sequence"/>
</dbReference>
<evidence type="ECO:0000256" key="2">
    <source>
        <dbReference type="ARBA" id="ARBA00012352"/>
    </source>
</evidence>
<dbReference type="EC" id="2.3.1.176" evidence="2"/>
<dbReference type="GO" id="GO:0008289">
    <property type="term" value="F:lipid binding"/>
    <property type="evidence" value="ECO:0007669"/>
    <property type="project" value="UniProtKB-KW"/>
</dbReference>
<keyword evidence="7" id="KW-0576">Peroxisome</keyword>
<evidence type="ECO:0000256" key="9">
    <source>
        <dbReference type="SAM" id="MobiDB-lite"/>
    </source>
</evidence>
<evidence type="ECO:0000313" key="12">
    <source>
        <dbReference type="EMBL" id="CDH55101.1"/>
    </source>
</evidence>
<dbReference type="CDD" id="cd00829">
    <property type="entry name" value="SCP-x_thiolase"/>
    <property type="match status" value="1"/>
</dbReference>
<evidence type="ECO:0000256" key="5">
    <source>
        <dbReference type="ARBA" id="ARBA00023055"/>
    </source>
</evidence>
<dbReference type="PROSITE" id="PS00098">
    <property type="entry name" value="THIOLASE_1"/>
    <property type="match status" value="1"/>
</dbReference>
<dbReference type="VEuPathDB" id="FungiDB:LCOR_06282.1"/>
<dbReference type="PANTHER" id="PTHR42870">
    <property type="entry name" value="ACETYL-COA C-ACETYLTRANSFERASE"/>
    <property type="match status" value="1"/>
</dbReference>
<reference evidence="12" key="1">
    <citation type="submission" date="2013-08" db="EMBL/GenBank/DDBJ databases">
        <title>Gene expansion shapes genome architecture in the human pathogen Lichtheimia corymbifera: an evolutionary genomics analysis in the ancient terrestrial Mucorales (Mucoromycotina).</title>
        <authorList>
            <person name="Schwartze V.U."/>
            <person name="Winter S."/>
            <person name="Shelest E."/>
            <person name="Marcet-Houben M."/>
            <person name="Horn F."/>
            <person name="Wehner S."/>
            <person name="Hoffmann K."/>
            <person name="Riege K."/>
            <person name="Sammeth M."/>
            <person name="Nowrousian M."/>
            <person name="Valiante V."/>
            <person name="Linde J."/>
            <person name="Jacobsen I.D."/>
            <person name="Marz M."/>
            <person name="Brakhage A.A."/>
            <person name="Gabaldon T."/>
            <person name="Bocker S."/>
            <person name="Voigt K."/>
        </authorList>
    </citation>
    <scope>NUCLEOTIDE SEQUENCE [LARGE SCALE GENOMIC DNA]</scope>
    <source>
        <strain evidence="12">FSU 9682</strain>
    </source>
</reference>
<dbReference type="InterPro" id="IPR055140">
    <property type="entry name" value="Thiolase_C_2"/>
</dbReference>
<dbReference type="InterPro" id="IPR002155">
    <property type="entry name" value="Thiolase"/>
</dbReference>
<keyword evidence="13" id="KW-1185">Reference proteome</keyword>
<dbReference type="PROSITE" id="PS00737">
    <property type="entry name" value="THIOLASE_2"/>
    <property type="match status" value="1"/>
</dbReference>
<name>A0A068S1K8_9FUNG</name>
<dbReference type="OrthoDB" id="542135at2759"/>
<feature type="domain" description="Thiolase N-terminal" evidence="10">
    <location>
        <begin position="5"/>
        <end position="229"/>
    </location>
</feature>
<proteinExistence type="predicted"/>
<dbReference type="GO" id="GO:0006869">
    <property type="term" value="P:lipid transport"/>
    <property type="evidence" value="ECO:0007669"/>
    <property type="project" value="UniProtKB-KW"/>
</dbReference>
<dbReference type="GO" id="GO:0005777">
    <property type="term" value="C:peroxisome"/>
    <property type="evidence" value="ECO:0007669"/>
    <property type="project" value="UniProtKB-SubCell"/>
</dbReference>
<keyword evidence="5" id="KW-0445">Lipid transport</keyword>
<evidence type="ECO:0000256" key="7">
    <source>
        <dbReference type="ARBA" id="ARBA00023140"/>
    </source>
</evidence>
<evidence type="ECO:0000256" key="3">
    <source>
        <dbReference type="ARBA" id="ARBA00022448"/>
    </source>
</evidence>
<dbReference type="AlphaFoldDB" id="A0A068S1K8"/>
<evidence type="ECO:0000259" key="10">
    <source>
        <dbReference type="Pfam" id="PF00108"/>
    </source>
</evidence>
<evidence type="ECO:0000256" key="1">
    <source>
        <dbReference type="ARBA" id="ARBA00004275"/>
    </source>
</evidence>
<evidence type="ECO:0000259" key="11">
    <source>
        <dbReference type="Pfam" id="PF22691"/>
    </source>
</evidence>
<dbReference type="Gene3D" id="3.40.47.10">
    <property type="match status" value="1"/>
</dbReference>
<dbReference type="PIRSF" id="PIRSF000429">
    <property type="entry name" value="Ac-CoA_Ac_transf"/>
    <property type="match status" value="1"/>
</dbReference>
<evidence type="ECO:0000256" key="6">
    <source>
        <dbReference type="ARBA" id="ARBA00023121"/>
    </source>
</evidence>
<dbReference type="Pfam" id="PF00108">
    <property type="entry name" value="Thiolase_N"/>
    <property type="match status" value="1"/>
</dbReference>
<dbReference type="EMBL" id="CBTN010000027">
    <property type="protein sequence ID" value="CDH55101.1"/>
    <property type="molecule type" value="Genomic_DNA"/>
</dbReference>
<dbReference type="SUPFAM" id="SSF53901">
    <property type="entry name" value="Thiolase-like"/>
    <property type="match status" value="2"/>
</dbReference>
<comment type="subcellular location">
    <subcellularLocation>
        <location evidence="1">Peroxisome</location>
    </subcellularLocation>
</comment>
<dbReference type="InterPro" id="IPR020615">
    <property type="entry name" value="Thiolase_acyl_enz_int_AS"/>
</dbReference>
<dbReference type="STRING" id="1263082.A0A068S1K8"/>
<dbReference type="NCBIfam" id="NF006102">
    <property type="entry name" value="PRK08256.1"/>
    <property type="match status" value="1"/>
</dbReference>
<feature type="domain" description="Thiolase C-terminal" evidence="11">
    <location>
        <begin position="266"/>
        <end position="382"/>
    </location>
</feature>
<dbReference type="GO" id="GO:0016747">
    <property type="term" value="F:acyltransferase activity, transferring groups other than amino-acyl groups"/>
    <property type="evidence" value="ECO:0007669"/>
    <property type="project" value="InterPro"/>
</dbReference>
<dbReference type="InterPro" id="IPR016039">
    <property type="entry name" value="Thiolase-like"/>
</dbReference>
<comment type="caution">
    <text evidence="12">The sequence shown here is derived from an EMBL/GenBank/DDBJ whole genome shotgun (WGS) entry which is preliminary data.</text>
</comment>
<feature type="compositionally biased region" description="Basic and acidic residues" evidence="9">
    <location>
        <begin position="413"/>
        <end position="435"/>
    </location>
</feature>
<gene>
    <name evidence="12" type="ORF">LCOR_06282.1</name>
</gene>